<dbReference type="HOGENOM" id="CLU_1112896_0_0_1"/>
<reference evidence="1 2" key="1">
    <citation type="journal article" date="2011" name="Science">
        <title>The Selaginella genome identifies genetic changes associated with the evolution of vascular plants.</title>
        <authorList>
            <person name="Banks J.A."/>
            <person name="Nishiyama T."/>
            <person name="Hasebe M."/>
            <person name="Bowman J.L."/>
            <person name="Gribskov M."/>
            <person name="dePamphilis C."/>
            <person name="Albert V.A."/>
            <person name="Aono N."/>
            <person name="Aoyama T."/>
            <person name="Ambrose B.A."/>
            <person name="Ashton N.W."/>
            <person name="Axtell M.J."/>
            <person name="Barker E."/>
            <person name="Barker M.S."/>
            <person name="Bennetzen J.L."/>
            <person name="Bonawitz N.D."/>
            <person name="Chapple C."/>
            <person name="Cheng C."/>
            <person name="Correa L.G."/>
            <person name="Dacre M."/>
            <person name="DeBarry J."/>
            <person name="Dreyer I."/>
            <person name="Elias M."/>
            <person name="Engstrom E.M."/>
            <person name="Estelle M."/>
            <person name="Feng L."/>
            <person name="Finet C."/>
            <person name="Floyd S.K."/>
            <person name="Frommer W.B."/>
            <person name="Fujita T."/>
            <person name="Gramzow L."/>
            <person name="Gutensohn M."/>
            <person name="Harholt J."/>
            <person name="Hattori M."/>
            <person name="Heyl A."/>
            <person name="Hirai T."/>
            <person name="Hiwatashi Y."/>
            <person name="Ishikawa M."/>
            <person name="Iwata M."/>
            <person name="Karol K.G."/>
            <person name="Koehler B."/>
            <person name="Kolukisaoglu U."/>
            <person name="Kubo M."/>
            <person name="Kurata T."/>
            <person name="Lalonde S."/>
            <person name="Li K."/>
            <person name="Li Y."/>
            <person name="Litt A."/>
            <person name="Lyons E."/>
            <person name="Manning G."/>
            <person name="Maruyama T."/>
            <person name="Michael T.P."/>
            <person name="Mikami K."/>
            <person name="Miyazaki S."/>
            <person name="Morinaga S."/>
            <person name="Murata T."/>
            <person name="Mueller-Roeber B."/>
            <person name="Nelson D.R."/>
            <person name="Obara M."/>
            <person name="Oguri Y."/>
            <person name="Olmstead R.G."/>
            <person name="Onodera N."/>
            <person name="Petersen B.L."/>
            <person name="Pils B."/>
            <person name="Prigge M."/>
            <person name="Rensing S.A."/>
            <person name="Riano-Pachon D.M."/>
            <person name="Roberts A.W."/>
            <person name="Sato Y."/>
            <person name="Scheller H.V."/>
            <person name="Schulz B."/>
            <person name="Schulz C."/>
            <person name="Shakirov E.V."/>
            <person name="Shibagaki N."/>
            <person name="Shinohara N."/>
            <person name="Shippen D.E."/>
            <person name="Soerensen I."/>
            <person name="Sotooka R."/>
            <person name="Sugimoto N."/>
            <person name="Sugita M."/>
            <person name="Sumikawa N."/>
            <person name="Tanurdzic M."/>
            <person name="Theissen G."/>
            <person name="Ulvskov P."/>
            <person name="Wakazuki S."/>
            <person name="Weng J.K."/>
            <person name="Willats W.W."/>
            <person name="Wipf D."/>
            <person name="Wolf P.G."/>
            <person name="Yang L."/>
            <person name="Zimmer A.D."/>
            <person name="Zhu Q."/>
            <person name="Mitros T."/>
            <person name="Hellsten U."/>
            <person name="Loque D."/>
            <person name="Otillar R."/>
            <person name="Salamov A."/>
            <person name="Schmutz J."/>
            <person name="Shapiro H."/>
            <person name="Lindquist E."/>
            <person name="Lucas S."/>
            <person name="Rokhsar D."/>
            <person name="Grigoriev I.V."/>
        </authorList>
    </citation>
    <scope>NUCLEOTIDE SEQUENCE [LARGE SCALE GENOMIC DNA]</scope>
</reference>
<dbReference type="InterPro" id="IPR019188">
    <property type="entry name" value="SNAPC1"/>
</dbReference>
<protein>
    <submittedName>
        <fullName evidence="1">Uncharacterized protein</fullName>
    </submittedName>
</protein>
<dbReference type="Gramene" id="EFJ35575">
    <property type="protein sequence ID" value="EFJ35575"/>
    <property type="gene ID" value="SELMODRAFT_405061"/>
</dbReference>
<dbReference type="GO" id="GO:0042796">
    <property type="term" value="P:snRNA transcription by RNA polymerase III"/>
    <property type="evidence" value="ECO:0000318"/>
    <property type="project" value="GO_Central"/>
</dbReference>
<dbReference type="PANTHER" id="PTHR15131">
    <property type="entry name" value="SMALL NUCLEAR RNA ACTIVATING COMPLEX, POLYPEPTIDE 1"/>
    <property type="match status" value="1"/>
</dbReference>
<dbReference type="Pfam" id="PF09808">
    <property type="entry name" value="SNAPC1"/>
    <property type="match status" value="1"/>
</dbReference>
<dbReference type="STRING" id="88036.D8QY98"/>
<dbReference type="eggNOG" id="ENOG502QVHE">
    <property type="taxonomic scope" value="Eukaryota"/>
</dbReference>
<dbReference type="PANTHER" id="PTHR15131:SF3">
    <property type="entry name" value="SNRNA-ACTIVATING PROTEIN COMPLEX SUBUNIT 1"/>
    <property type="match status" value="1"/>
</dbReference>
<gene>
    <name evidence="1" type="ORF">SELMODRAFT_405061</name>
</gene>
<dbReference type="AlphaFoldDB" id="D8QY98"/>
<dbReference type="GO" id="GO:0042795">
    <property type="term" value="P:snRNA transcription by RNA polymerase II"/>
    <property type="evidence" value="ECO:0000318"/>
    <property type="project" value="GO_Central"/>
</dbReference>
<dbReference type="KEGG" id="smo:SELMODRAFT_405061"/>
<organism evidence="2">
    <name type="scientific">Selaginella moellendorffii</name>
    <name type="common">Spikemoss</name>
    <dbReference type="NCBI Taxonomy" id="88036"/>
    <lineage>
        <taxon>Eukaryota</taxon>
        <taxon>Viridiplantae</taxon>
        <taxon>Streptophyta</taxon>
        <taxon>Embryophyta</taxon>
        <taxon>Tracheophyta</taxon>
        <taxon>Lycopodiopsida</taxon>
        <taxon>Selaginellales</taxon>
        <taxon>Selaginellaceae</taxon>
        <taxon>Selaginella</taxon>
    </lineage>
</organism>
<dbReference type="InParanoid" id="D8QY98"/>
<dbReference type="GO" id="GO:0043565">
    <property type="term" value="F:sequence-specific DNA binding"/>
    <property type="evidence" value="ECO:0000318"/>
    <property type="project" value="GO_Central"/>
</dbReference>
<dbReference type="FunCoup" id="D8QY98">
    <property type="interactions" value="404"/>
</dbReference>
<sequence length="250" mass="29010">MEVLGAVSAAEYTALSRDVDELIEAFAILGCTQLAQMKEVWRCRGFSFIHQARRAKLEPSRFMQILYTSACEEPFSWRLGALYAVYILYETQEYSPRVKVYLSLENLQWLLSLAQIVREGPDPVPLHVIRYMVRHKAFLYGHTCVTLKTVKEATERRINRINERLQLARSRLLSSVPTKEHIFGNLASDVGIDETTNSTFQEYEQAKQRIFERVNGQEQQNQADLSNEINNISIAREEFRAEYLRQAQVR</sequence>
<name>D8QY98_SELML</name>
<dbReference type="Proteomes" id="UP000001514">
    <property type="component" value="Unassembled WGS sequence"/>
</dbReference>
<dbReference type="GO" id="GO:0019185">
    <property type="term" value="C:snRNA-activating protein complex"/>
    <property type="evidence" value="ECO:0000318"/>
    <property type="project" value="GO_Central"/>
</dbReference>
<evidence type="ECO:0000313" key="2">
    <source>
        <dbReference type="Proteomes" id="UP000001514"/>
    </source>
</evidence>
<accession>D8QY98</accession>
<keyword evidence="2" id="KW-1185">Reference proteome</keyword>
<proteinExistence type="predicted"/>
<evidence type="ECO:0000313" key="1">
    <source>
        <dbReference type="EMBL" id="EFJ35575.1"/>
    </source>
</evidence>
<dbReference type="EMBL" id="GL377568">
    <property type="protein sequence ID" value="EFJ35575.1"/>
    <property type="molecule type" value="Genomic_DNA"/>
</dbReference>